<dbReference type="EMBL" id="JBHSFW010000001">
    <property type="protein sequence ID" value="MFC4617778.1"/>
    <property type="molecule type" value="Genomic_DNA"/>
</dbReference>
<comment type="subcellular location">
    <subcellularLocation>
        <location evidence="8">Cytoplasm</location>
    </subcellularLocation>
</comment>
<evidence type="ECO:0000256" key="6">
    <source>
        <dbReference type="ARBA" id="ARBA00022840"/>
    </source>
</evidence>
<dbReference type="GO" id="GO:0004592">
    <property type="term" value="F:pantoate-beta-alanine ligase activity"/>
    <property type="evidence" value="ECO:0007669"/>
    <property type="project" value="UniProtKB-EC"/>
</dbReference>
<keyword evidence="6 8" id="KW-0067">ATP-binding</keyword>
<dbReference type="Gene3D" id="3.40.50.620">
    <property type="entry name" value="HUPs"/>
    <property type="match status" value="1"/>
</dbReference>
<feature type="binding site" evidence="8">
    <location>
        <position position="61"/>
    </location>
    <ligand>
        <name>beta-alanine</name>
        <dbReference type="ChEBI" id="CHEBI:57966"/>
    </ligand>
</feature>
<dbReference type="Gene3D" id="3.30.1300.10">
    <property type="entry name" value="Pantoate-beta-alanine ligase, C-terminal domain"/>
    <property type="match status" value="1"/>
</dbReference>
<evidence type="ECO:0000256" key="7">
    <source>
        <dbReference type="ARBA" id="ARBA00048258"/>
    </source>
</evidence>
<proteinExistence type="inferred from homology"/>
<feature type="binding site" evidence="8">
    <location>
        <begin position="147"/>
        <end position="150"/>
    </location>
    <ligand>
        <name>ATP</name>
        <dbReference type="ChEBI" id="CHEBI:30616"/>
    </ligand>
</feature>
<comment type="function">
    <text evidence="8">Catalyzes the condensation of pantoate with beta-alanine in an ATP-dependent reaction via a pantoyl-adenylate intermediate.</text>
</comment>
<protein>
    <recommendedName>
        <fullName evidence="8">Pantothenate synthetase</fullName>
        <shortName evidence="8">PS</shortName>
        <ecNumber evidence="8">6.3.2.1</ecNumber>
    </recommendedName>
    <alternativeName>
        <fullName evidence="8">Pantoate--beta-alanine ligase</fullName>
    </alternativeName>
    <alternativeName>
        <fullName evidence="8">Pantoate-activating enzyme</fullName>
    </alternativeName>
</protein>
<dbReference type="NCBIfam" id="TIGR00018">
    <property type="entry name" value="panC"/>
    <property type="match status" value="1"/>
</dbReference>
<keyword evidence="10" id="KW-1185">Reference proteome</keyword>
<dbReference type="Pfam" id="PF02569">
    <property type="entry name" value="Pantoate_ligase"/>
    <property type="match status" value="1"/>
</dbReference>
<feature type="binding site" evidence="8">
    <location>
        <begin position="30"/>
        <end position="37"/>
    </location>
    <ligand>
        <name>ATP</name>
        <dbReference type="ChEBI" id="CHEBI:30616"/>
    </ligand>
</feature>
<comment type="caution">
    <text evidence="9">The sequence shown here is derived from an EMBL/GenBank/DDBJ whole genome shotgun (WGS) entry which is preliminary data.</text>
</comment>
<dbReference type="HAMAP" id="MF_00158">
    <property type="entry name" value="PanC"/>
    <property type="match status" value="1"/>
</dbReference>
<evidence type="ECO:0000256" key="3">
    <source>
        <dbReference type="ARBA" id="ARBA00022598"/>
    </source>
</evidence>
<feature type="binding site" evidence="8">
    <location>
        <begin position="184"/>
        <end position="187"/>
    </location>
    <ligand>
        <name>ATP</name>
        <dbReference type="ChEBI" id="CHEBI:30616"/>
    </ligand>
</feature>
<comment type="pathway">
    <text evidence="1 8">Cofactor biosynthesis; (R)-pantothenate biosynthesis; (R)-pantothenate from (R)-pantoate and beta-alanine: step 1/1.</text>
</comment>
<name>A0ABV9GLK0_9BACL</name>
<feature type="active site" description="Proton donor" evidence="8">
    <location>
        <position position="37"/>
    </location>
</feature>
<comment type="catalytic activity">
    <reaction evidence="7 8">
        <text>(R)-pantoate + beta-alanine + ATP = (R)-pantothenate + AMP + diphosphate + H(+)</text>
        <dbReference type="Rhea" id="RHEA:10912"/>
        <dbReference type="ChEBI" id="CHEBI:15378"/>
        <dbReference type="ChEBI" id="CHEBI:15980"/>
        <dbReference type="ChEBI" id="CHEBI:29032"/>
        <dbReference type="ChEBI" id="CHEBI:30616"/>
        <dbReference type="ChEBI" id="CHEBI:33019"/>
        <dbReference type="ChEBI" id="CHEBI:57966"/>
        <dbReference type="ChEBI" id="CHEBI:456215"/>
        <dbReference type="EC" id="6.3.2.1"/>
    </reaction>
</comment>
<dbReference type="SUPFAM" id="SSF52374">
    <property type="entry name" value="Nucleotidylyl transferase"/>
    <property type="match status" value="1"/>
</dbReference>
<dbReference type="Proteomes" id="UP001596022">
    <property type="component" value="Unassembled WGS sequence"/>
</dbReference>
<keyword evidence="3 8" id="KW-0436">Ligase</keyword>
<evidence type="ECO:0000256" key="4">
    <source>
        <dbReference type="ARBA" id="ARBA00022655"/>
    </source>
</evidence>
<evidence type="ECO:0000256" key="8">
    <source>
        <dbReference type="HAMAP-Rule" id="MF_00158"/>
    </source>
</evidence>
<comment type="miscellaneous">
    <text evidence="8">The reaction proceeds by a bi uni uni bi ping pong mechanism.</text>
</comment>
<evidence type="ECO:0000256" key="1">
    <source>
        <dbReference type="ARBA" id="ARBA00004990"/>
    </source>
</evidence>
<evidence type="ECO:0000256" key="2">
    <source>
        <dbReference type="ARBA" id="ARBA00009256"/>
    </source>
</evidence>
<gene>
    <name evidence="8 9" type="primary">panC</name>
    <name evidence="9" type="ORF">ACFO4N_03440</name>
</gene>
<evidence type="ECO:0000313" key="10">
    <source>
        <dbReference type="Proteomes" id="UP001596022"/>
    </source>
</evidence>
<reference evidence="10" key="1">
    <citation type="journal article" date="2019" name="Int. J. Syst. Evol. Microbiol.">
        <title>The Global Catalogue of Microorganisms (GCM) 10K type strain sequencing project: providing services to taxonomists for standard genome sequencing and annotation.</title>
        <authorList>
            <consortium name="The Broad Institute Genomics Platform"/>
            <consortium name="The Broad Institute Genome Sequencing Center for Infectious Disease"/>
            <person name="Wu L."/>
            <person name="Ma J."/>
        </authorList>
    </citation>
    <scope>NUCLEOTIDE SEQUENCE [LARGE SCALE GENOMIC DNA]</scope>
    <source>
        <strain evidence="10">CGMCC 1.16306</strain>
    </source>
</reference>
<dbReference type="RefSeq" id="WP_376844804.1">
    <property type="nucleotide sequence ID" value="NZ_JBHSFW010000001.1"/>
</dbReference>
<feature type="binding site" evidence="8">
    <location>
        <position position="176"/>
    </location>
    <ligand>
        <name>ATP</name>
        <dbReference type="ChEBI" id="CHEBI:30616"/>
    </ligand>
</feature>
<comment type="subunit">
    <text evidence="8">Homodimer.</text>
</comment>
<keyword evidence="5 8" id="KW-0547">Nucleotide-binding</keyword>
<evidence type="ECO:0000256" key="5">
    <source>
        <dbReference type="ARBA" id="ARBA00022741"/>
    </source>
</evidence>
<accession>A0ABV9GLK0</accession>
<dbReference type="InterPro" id="IPR014729">
    <property type="entry name" value="Rossmann-like_a/b/a_fold"/>
</dbReference>
<dbReference type="NCBIfam" id="TIGR00125">
    <property type="entry name" value="cyt_tran_rel"/>
    <property type="match status" value="1"/>
</dbReference>
<feature type="binding site" evidence="8">
    <location>
        <position position="61"/>
    </location>
    <ligand>
        <name>(R)-pantoate</name>
        <dbReference type="ChEBI" id="CHEBI:15980"/>
    </ligand>
</feature>
<dbReference type="InterPro" id="IPR004821">
    <property type="entry name" value="Cyt_trans-like"/>
</dbReference>
<dbReference type="CDD" id="cd00560">
    <property type="entry name" value="PanC"/>
    <property type="match status" value="1"/>
</dbReference>
<keyword evidence="8" id="KW-0963">Cytoplasm</keyword>
<dbReference type="PANTHER" id="PTHR21299:SF1">
    <property type="entry name" value="PANTOATE--BETA-ALANINE LIGASE"/>
    <property type="match status" value="1"/>
</dbReference>
<dbReference type="PANTHER" id="PTHR21299">
    <property type="entry name" value="CYTIDYLATE KINASE/PANTOATE-BETA-ALANINE LIGASE"/>
    <property type="match status" value="1"/>
</dbReference>
<dbReference type="InterPro" id="IPR042176">
    <property type="entry name" value="Pantoate_ligase_C"/>
</dbReference>
<comment type="similarity">
    <text evidence="2 8">Belongs to the pantothenate synthetase family.</text>
</comment>
<organism evidence="9 10">
    <name type="scientific">Camelliibacillus cellulosilyticus</name>
    <dbReference type="NCBI Taxonomy" id="2174486"/>
    <lineage>
        <taxon>Bacteria</taxon>
        <taxon>Bacillati</taxon>
        <taxon>Bacillota</taxon>
        <taxon>Bacilli</taxon>
        <taxon>Bacillales</taxon>
        <taxon>Sporolactobacillaceae</taxon>
        <taxon>Camelliibacillus</taxon>
    </lineage>
</organism>
<evidence type="ECO:0000313" key="9">
    <source>
        <dbReference type="EMBL" id="MFC4617778.1"/>
    </source>
</evidence>
<keyword evidence="4 8" id="KW-0566">Pantothenate biosynthesis</keyword>
<dbReference type="EC" id="6.3.2.1" evidence="8"/>
<dbReference type="InterPro" id="IPR003721">
    <property type="entry name" value="Pantoate_ligase"/>
</dbReference>
<sequence length="283" mass="31625">MKVITTPKDLKADINAYKKTGQTIGFVPTMGYLHEGHLSLIQTARETADIVVVSVFVNPTQFGPNEDFDTYPRDLERDARLAQDAGADLLFHPEVGDIYSDQDNIDIHVTKRVHTLCGRSRPGHFDGVATVLTKLFHLVQPDYVFFGKKDAQQVAVVDGLIHTFHFPIKLIACETVREPDGLAKSSRNVRLSPEERAEAVYLNKALTVGADAIEQGERNSGTIENRVRDYLNRHLQLGTIDYVEVLAYPDCEPIDRLNGQVIIAVAVHFPHARLIDNRIVMVC</sequence>
<feature type="binding site" evidence="8">
    <location>
        <position position="153"/>
    </location>
    <ligand>
        <name>(R)-pantoate</name>
        <dbReference type="ChEBI" id="CHEBI:15980"/>
    </ligand>
</feature>